<accession>A0ABV0PP94</accession>
<evidence type="ECO:0000313" key="2">
    <source>
        <dbReference type="Proteomes" id="UP001476798"/>
    </source>
</evidence>
<sequence>MIIRIEHVQIKLCLEGFTLDEKLWRQAALLAAWGLLQTPTFVERLLGLTMVILTSLQELITSPIKADPNTAQRRNYSPPAGPWRPPNLWFLLSVGLQRVSLNSDLFSSCVIAAA</sequence>
<dbReference type="Proteomes" id="UP001476798">
    <property type="component" value="Unassembled WGS sequence"/>
</dbReference>
<name>A0ABV0PP94_9TELE</name>
<protein>
    <submittedName>
        <fullName evidence="1">Uncharacterized protein</fullName>
    </submittedName>
</protein>
<comment type="caution">
    <text evidence="1">The sequence shown here is derived from an EMBL/GenBank/DDBJ whole genome shotgun (WGS) entry which is preliminary data.</text>
</comment>
<keyword evidence="2" id="KW-1185">Reference proteome</keyword>
<organism evidence="1 2">
    <name type="scientific">Goodea atripinnis</name>
    <dbReference type="NCBI Taxonomy" id="208336"/>
    <lineage>
        <taxon>Eukaryota</taxon>
        <taxon>Metazoa</taxon>
        <taxon>Chordata</taxon>
        <taxon>Craniata</taxon>
        <taxon>Vertebrata</taxon>
        <taxon>Euteleostomi</taxon>
        <taxon>Actinopterygii</taxon>
        <taxon>Neopterygii</taxon>
        <taxon>Teleostei</taxon>
        <taxon>Neoteleostei</taxon>
        <taxon>Acanthomorphata</taxon>
        <taxon>Ovalentaria</taxon>
        <taxon>Atherinomorphae</taxon>
        <taxon>Cyprinodontiformes</taxon>
        <taxon>Goodeidae</taxon>
        <taxon>Goodea</taxon>
    </lineage>
</organism>
<dbReference type="EMBL" id="JAHRIO010081326">
    <property type="protein sequence ID" value="MEQ2185327.1"/>
    <property type="molecule type" value="Genomic_DNA"/>
</dbReference>
<evidence type="ECO:0000313" key="1">
    <source>
        <dbReference type="EMBL" id="MEQ2185327.1"/>
    </source>
</evidence>
<gene>
    <name evidence="1" type="ORF">GOODEAATRI_017078</name>
</gene>
<reference evidence="1 2" key="1">
    <citation type="submission" date="2021-06" db="EMBL/GenBank/DDBJ databases">
        <authorList>
            <person name="Palmer J.M."/>
        </authorList>
    </citation>
    <scope>NUCLEOTIDE SEQUENCE [LARGE SCALE GENOMIC DNA]</scope>
    <source>
        <strain evidence="1 2">GA_2019</strain>
        <tissue evidence="1">Muscle</tissue>
    </source>
</reference>
<proteinExistence type="predicted"/>